<sequence length="81" mass="9207">MKAADINIHLIDSYFGLLKNLNSDAKLELITRLSDSMKTSKKVKGKSLKSLYGAFLSEQSADELIDDIKKARTFTRKRAEW</sequence>
<dbReference type="Proteomes" id="UP000198711">
    <property type="component" value="Unassembled WGS sequence"/>
</dbReference>
<evidence type="ECO:0000313" key="2">
    <source>
        <dbReference type="Proteomes" id="UP000198711"/>
    </source>
</evidence>
<evidence type="ECO:0000313" key="1">
    <source>
        <dbReference type="EMBL" id="SDW90553.1"/>
    </source>
</evidence>
<dbReference type="RefSeq" id="WP_092723672.1">
    <property type="nucleotide sequence ID" value="NZ_FNNO01000007.1"/>
</dbReference>
<proteinExistence type="predicted"/>
<gene>
    <name evidence="1" type="ORF">SAMN05444410_1075</name>
</gene>
<keyword evidence="2" id="KW-1185">Reference proteome</keyword>
<protein>
    <submittedName>
        <fullName evidence="1">Uncharacterized protein</fullName>
    </submittedName>
</protein>
<reference evidence="1 2" key="1">
    <citation type="submission" date="2016-10" db="EMBL/GenBank/DDBJ databases">
        <authorList>
            <person name="Varghese N."/>
            <person name="Submissions S."/>
        </authorList>
    </citation>
    <scope>NUCLEOTIDE SEQUENCE [LARGE SCALE GENOMIC DNA]</scope>
    <source>
        <strain evidence="1 2">DSM 25353</strain>
    </source>
</reference>
<name>A0A8X8IES7_9BACT</name>
<comment type="caution">
    <text evidence="1">The sequence shown here is derived from an EMBL/GenBank/DDBJ whole genome shotgun (WGS) entry which is preliminary data.</text>
</comment>
<dbReference type="EMBL" id="FNNO01000007">
    <property type="protein sequence ID" value="SDW90553.1"/>
    <property type="molecule type" value="Genomic_DNA"/>
</dbReference>
<organism evidence="1 2">
    <name type="scientific">Hydrobacter penzbergensis</name>
    <dbReference type="NCBI Taxonomy" id="1235997"/>
    <lineage>
        <taxon>Bacteria</taxon>
        <taxon>Pseudomonadati</taxon>
        <taxon>Bacteroidota</taxon>
        <taxon>Chitinophagia</taxon>
        <taxon>Chitinophagales</taxon>
        <taxon>Chitinophagaceae</taxon>
        <taxon>Hydrobacter</taxon>
    </lineage>
</organism>
<dbReference type="AlphaFoldDB" id="A0A8X8IES7"/>
<accession>A0A8X8IES7</accession>